<evidence type="ECO:0000256" key="2">
    <source>
        <dbReference type="ARBA" id="ARBA00022857"/>
    </source>
</evidence>
<dbReference type="PANTHER" id="PTHR42760:SF45">
    <property type="entry name" value="SHORT CHAIN DEHYDROGENASE_REDUCTASE FAMILY PROTEIN, PUTATIVE (AFU_ORTHOLOGUE AFUA_3G09150)-RELATED"/>
    <property type="match status" value="1"/>
</dbReference>
<dbReference type="GO" id="GO:0016616">
    <property type="term" value="F:oxidoreductase activity, acting on the CH-OH group of donors, NAD or NADP as acceptor"/>
    <property type="evidence" value="ECO:0007669"/>
    <property type="project" value="TreeGrafter"/>
</dbReference>
<proteinExistence type="inferred from homology"/>
<dbReference type="GO" id="GO:0048038">
    <property type="term" value="F:quinone binding"/>
    <property type="evidence" value="ECO:0007669"/>
    <property type="project" value="TreeGrafter"/>
</dbReference>
<dbReference type="Gene3D" id="3.40.50.720">
    <property type="entry name" value="NAD(P)-binding Rossmann-like Domain"/>
    <property type="match status" value="1"/>
</dbReference>
<organism evidence="4 5">
    <name type="scientific">Zymoseptoria brevis</name>
    <dbReference type="NCBI Taxonomy" id="1047168"/>
    <lineage>
        <taxon>Eukaryota</taxon>
        <taxon>Fungi</taxon>
        <taxon>Dikarya</taxon>
        <taxon>Ascomycota</taxon>
        <taxon>Pezizomycotina</taxon>
        <taxon>Dothideomycetes</taxon>
        <taxon>Dothideomycetidae</taxon>
        <taxon>Mycosphaerellales</taxon>
        <taxon>Mycosphaerellaceae</taxon>
        <taxon>Zymoseptoria</taxon>
    </lineage>
</organism>
<reference evidence="4 5" key="1">
    <citation type="submission" date="2015-03" db="EMBL/GenBank/DDBJ databases">
        <title>RNA-seq based gene annotation and comparative genomics of four Zymoseptoria species reveal species-specific pathogenicity related genes and transposable element activity.</title>
        <authorList>
            <person name="Grandaubert J."/>
            <person name="Bhattacharyya A."/>
            <person name="Stukenbrock E.H."/>
        </authorList>
    </citation>
    <scope>NUCLEOTIDE SEQUENCE [LARGE SCALE GENOMIC DNA]</scope>
    <source>
        <strain evidence="4 5">Zb18110</strain>
    </source>
</reference>
<gene>
    <name evidence="4" type="ORF">TI39_contig4156g00010</name>
</gene>
<dbReference type="EMBL" id="LAFY01004115">
    <property type="protein sequence ID" value="KJX94825.1"/>
    <property type="molecule type" value="Genomic_DNA"/>
</dbReference>
<dbReference type="STRING" id="1047168.A0A0F4GF62"/>
<dbReference type="InterPro" id="IPR036291">
    <property type="entry name" value="NAD(P)-bd_dom_sf"/>
</dbReference>
<keyword evidence="2" id="KW-0521">NADP</keyword>
<evidence type="ECO:0000256" key="1">
    <source>
        <dbReference type="ARBA" id="ARBA00006484"/>
    </source>
</evidence>
<feature type="domain" description="Ketoreductase" evidence="3">
    <location>
        <begin position="7"/>
        <end position="186"/>
    </location>
</feature>
<dbReference type="AlphaFoldDB" id="A0A0F4GF62"/>
<comment type="similarity">
    <text evidence="1">Belongs to the short-chain dehydrogenases/reductases (SDR) family.</text>
</comment>
<dbReference type="Pfam" id="PF13561">
    <property type="entry name" value="adh_short_C2"/>
    <property type="match status" value="1"/>
</dbReference>
<dbReference type="Proteomes" id="UP000033647">
    <property type="component" value="Unassembled WGS sequence"/>
</dbReference>
<dbReference type="GO" id="GO:0006633">
    <property type="term" value="P:fatty acid biosynthetic process"/>
    <property type="evidence" value="ECO:0007669"/>
    <property type="project" value="TreeGrafter"/>
</dbReference>
<dbReference type="PRINTS" id="PR00080">
    <property type="entry name" value="SDRFAMILY"/>
</dbReference>
<dbReference type="SMART" id="SM00822">
    <property type="entry name" value="PKS_KR"/>
    <property type="match status" value="1"/>
</dbReference>
<dbReference type="SUPFAM" id="SSF51735">
    <property type="entry name" value="NAD(P)-binding Rossmann-fold domains"/>
    <property type="match status" value="1"/>
</dbReference>
<accession>A0A0F4GF62</accession>
<dbReference type="PRINTS" id="PR00081">
    <property type="entry name" value="GDHRDH"/>
</dbReference>
<dbReference type="OrthoDB" id="1669814at2759"/>
<dbReference type="FunFam" id="3.40.50.720:FF:000084">
    <property type="entry name" value="Short-chain dehydrogenase reductase"/>
    <property type="match status" value="1"/>
</dbReference>
<evidence type="ECO:0000313" key="5">
    <source>
        <dbReference type="Proteomes" id="UP000033647"/>
    </source>
</evidence>
<dbReference type="PANTHER" id="PTHR42760">
    <property type="entry name" value="SHORT-CHAIN DEHYDROGENASES/REDUCTASES FAMILY MEMBER"/>
    <property type="match status" value="1"/>
</dbReference>
<protein>
    <submittedName>
        <fullName evidence="4">Short-chain dehydrogenase like protein</fullName>
    </submittedName>
</protein>
<evidence type="ECO:0000313" key="4">
    <source>
        <dbReference type="EMBL" id="KJX94825.1"/>
    </source>
</evidence>
<keyword evidence="5" id="KW-1185">Reference proteome</keyword>
<comment type="caution">
    <text evidence="4">The sequence shown here is derived from an EMBL/GenBank/DDBJ whole genome shotgun (WGS) entry which is preliminary data.</text>
</comment>
<name>A0A0F4GF62_9PEZI</name>
<evidence type="ECO:0000259" key="3">
    <source>
        <dbReference type="SMART" id="SM00822"/>
    </source>
</evidence>
<dbReference type="InterPro" id="IPR002347">
    <property type="entry name" value="SDR_fam"/>
</dbReference>
<dbReference type="InterPro" id="IPR057326">
    <property type="entry name" value="KR_dom"/>
</dbReference>
<sequence length="250" mass="25937">MSSFEGKVIAITGGASGIGLALAKTLHQRGAKVSIADANPAALEKVAGAIGTDDIVAVNCDVRQMKEVEAWLQLTVDRWGKLDGAANMAGIFCPMPGKGSIEDATEEEWDMTIAVNLTGIMHCMKAELKWLKSGSAIVNAASVGGTRGLVGSAAYCASKHGVIGLTRASAKDFGPRGIRINCIAPGYIDTPMQRAAVAGKEDRVGAFIASLPIGRVADAEEAAKVVCFLLSDESSYVTGSVYDVDGGYQL</sequence>
<dbReference type="CDD" id="cd05233">
    <property type="entry name" value="SDR_c"/>
    <property type="match status" value="1"/>
</dbReference>